<reference evidence="2" key="1">
    <citation type="submission" date="2017-02" db="UniProtKB">
        <authorList>
            <consortium name="WormBaseParasite"/>
        </authorList>
    </citation>
    <scope>IDENTIFICATION</scope>
</reference>
<protein>
    <submittedName>
        <fullName evidence="2">Protein kinase domain-containing protein</fullName>
    </submittedName>
</protein>
<dbReference type="WBParaSite" id="BTMF_0000377801-mRNA-1">
    <property type="protein sequence ID" value="BTMF_0000377801-mRNA-1"/>
    <property type="gene ID" value="BTMF_0000377801"/>
</dbReference>
<accession>A0A0R3QBQ0</accession>
<evidence type="ECO:0000256" key="1">
    <source>
        <dbReference type="SAM" id="MobiDB-lite"/>
    </source>
</evidence>
<sequence>LSKFVTSDGLATFGTIGAFKVLDLKPSQSKPINHLCLRISPTPPLPQPRRSPGLSLQSFL</sequence>
<dbReference type="AlphaFoldDB" id="A0A0R3QBQ0"/>
<organism evidence="2">
    <name type="scientific">Brugia timori</name>
    <dbReference type="NCBI Taxonomy" id="42155"/>
    <lineage>
        <taxon>Eukaryota</taxon>
        <taxon>Metazoa</taxon>
        <taxon>Ecdysozoa</taxon>
        <taxon>Nematoda</taxon>
        <taxon>Chromadorea</taxon>
        <taxon>Rhabditida</taxon>
        <taxon>Spirurina</taxon>
        <taxon>Spiruromorpha</taxon>
        <taxon>Filarioidea</taxon>
        <taxon>Onchocercidae</taxon>
        <taxon>Brugia</taxon>
    </lineage>
</organism>
<feature type="region of interest" description="Disordered" evidence="1">
    <location>
        <begin position="40"/>
        <end position="60"/>
    </location>
</feature>
<proteinExistence type="predicted"/>
<feature type="compositionally biased region" description="Low complexity" evidence="1">
    <location>
        <begin position="50"/>
        <end position="60"/>
    </location>
</feature>
<evidence type="ECO:0000313" key="2">
    <source>
        <dbReference type="WBParaSite" id="BTMF_0000377801-mRNA-1"/>
    </source>
</evidence>
<name>A0A0R3QBQ0_9BILA</name>